<dbReference type="InterPro" id="IPR014001">
    <property type="entry name" value="Helicase_ATP-bd"/>
</dbReference>
<dbReference type="InterPro" id="IPR022138">
    <property type="entry name" value="DUF3670"/>
</dbReference>
<dbReference type="GO" id="GO:0004386">
    <property type="term" value="F:helicase activity"/>
    <property type="evidence" value="ECO:0007669"/>
    <property type="project" value="UniProtKB-KW"/>
</dbReference>
<organism evidence="4 5">
    <name type="scientific">Streptomyces xiangluensis</name>
    <dbReference type="NCBI Taxonomy" id="2665720"/>
    <lineage>
        <taxon>Bacteria</taxon>
        <taxon>Bacillati</taxon>
        <taxon>Actinomycetota</taxon>
        <taxon>Actinomycetes</taxon>
        <taxon>Kitasatosporales</taxon>
        <taxon>Streptomycetaceae</taxon>
        <taxon>Streptomyces</taxon>
    </lineage>
</organism>
<dbReference type="EC" id="3.6.4.-" evidence="4"/>
<dbReference type="SMART" id="SM00487">
    <property type="entry name" value="DEXDc"/>
    <property type="match status" value="1"/>
</dbReference>
<feature type="domain" description="Helicase C-terminal" evidence="3">
    <location>
        <begin position="785"/>
        <end position="939"/>
    </location>
</feature>
<dbReference type="Pfam" id="PF00176">
    <property type="entry name" value="SNF2-rel_dom"/>
    <property type="match status" value="1"/>
</dbReference>
<sequence length="954" mass="102512">MQRNPAATPSEISELARCCAVFVPAEPARTGSVAFWHPDGDSPPGVGSGSAEELTVVLPGEDGTELVTVPAVLLPVRTALPVLTRARAAAHAHRAAAFWGAAAVLALQLAARGLLLPGLSAADHDAWRVGPLRAEDVERIRELAAAMPPHAHAVPVDETEPLRLPDPERLVRAFLDAVADTLPRSAAAPLATGGTAFATPAPQHIPEQRAWAADVAAGHDAGVRISLRIEVPGLESAVADEPRLPFRAVLQLHSVSDPALIADAAEVWAQTGASGPAFGPRARLDALLALRRAARAWAPLTPLLSAAVPDAIELADEEITELLGEGARTLAAAGVEVHWPKELARKLTARAVIGPPDDEQGPGRLSSDVPSFLSADALLAFNWSFALGDQQLTRQELDRLAEANRPMVRLRDQWVLVDPQEVHRARAQQDHKVTPIDALSAALTGSTEVDGRPVDVRPTGWLATLRERLADPEAQEPVGQPAALAATLRDYQLRGLNWLSRMTSLGLGGCLADDMGLGKTITLIALHLHRQSDETAAGPTLVVCPTSLMGNWQREIEKFAPGTPVRRFHGPRRSLEDLADGEFVLTTYGTMRLDAEQLAGASWGMVVADEAQHVKNPYSDTARRLRTIGARARVALTGTPVENNLSELWAILDWTTPGLLGRLGTFRTRYAQAVEGGQDPGAADRLAQLVRPFLLRRRKSDPGIAPELPPKTETDRAVSLTKEQAGLYEAVVRETLAEISGADSMARRGLIVKLLTGLKQVCNHPAQFLKEDSPKIAGRSGKLELLDELLGTILSEGAAVLVFTQYVRMARLIERHLAARGVPSQFLHGGTPVAEREAMVHRFQEGEVPVFLLSLKAAGTGLNLTRAEHVVHYDRWWNPAVEAQATDRAYRIGQTQPVQVHRLIAEGTIEDRIADMLARKQELADSVLGSGESALTELTDTELADLVELRGGAR</sequence>
<dbReference type="PROSITE" id="PS51194">
    <property type="entry name" value="HELICASE_CTER"/>
    <property type="match status" value="1"/>
</dbReference>
<evidence type="ECO:0000313" key="4">
    <source>
        <dbReference type="EMBL" id="MFC4463223.1"/>
    </source>
</evidence>
<dbReference type="Gene3D" id="3.40.50.300">
    <property type="entry name" value="P-loop containing nucleotide triphosphate hydrolases"/>
    <property type="match status" value="1"/>
</dbReference>
<comment type="caution">
    <text evidence="4">The sequence shown here is derived from an EMBL/GenBank/DDBJ whole genome shotgun (WGS) entry which is preliminary data.</text>
</comment>
<keyword evidence="4" id="KW-0547">Nucleotide-binding</keyword>
<dbReference type="PROSITE" id="PS51192">
    <property type="entry name" value="HELICASE_ATP_BIND_1"/>
    <property type="match status" value="1"/>
</dbReference>
<dbReference type="CDD" id="cd18793">
    <property type="entry name" value="SF2_C_SNF"/>
    <property type="match status" value="1"/>
</dbReference>
<dbReference type="InterPro" id="IPR049730">
    <property type="entry name" value="SNF2/RAD54-like_C"/>
</dbReference>
<gene>
    <name evidence="4" type="ORF">ACFPH6_01130</name>
</gene>
<dbReference type="Gene3D" id="3.40.50.10810">
    <property type="entry name" value="Tandem AAA-ATPase domain"/>
    <property type="match status" value="1"/>
</dbReference>
<dbReference type="InterPro" id="IPR038718">
    <property type="entry name" value="SNF2-like_sf"/>
</dbReference>
<evidence type="ECO:0000259" key="2">
    <source>
        <dbReference type="PROSITE" id="PS51192"/>
    </source>
</evidence>
<evidence type="ECO:0000256" key="1">
    <source>
        <dbReference type="ARBA" id="ARBA00022801"/>
    </source>
</evidence>
<dbReference type="SUPFAM" id="SSF52540">
    <property type="entry name" value="P-loop containing nucleoside triphosphate hydrolases"/>
    <property type="match status" value="2"/>
</dbReference>
<evidence type="ECO:0000259" key="3">
    <source>
        <dbReference type="PROSITE" id="PS51194"/>
    </source>
</evidence>
<dbReference type="PANTHER" id="PTHR10799">
    <property type="entry name" value="SNF2/RAD54 HELICASE FAMILY"/>
    <property type="match status" value="1"/>
</dbReference>
<feature type="domain" description="Helicase ATP-binding" evidence="2">
    <location>
        <begin position="500"/>
        <end position="658"/>
    </location>
</feature>
<protein>
    <submittedName>
        <fullName evidence="4">DEAD/DEAH box helicase</fullName>
        <ecNumber evidence="4">3.6.4.-</ecNumber>
    </submittedName>
</protein>
<reference evidence="5" key="1">
    <citation type="journal article" date="2019" name="Int. J. Syst. Evol. Microbiol.">
        <title>The Global Catalogue of Microorganisms (GCM) 10K type strain sequencing project: providing services to taxonomists for standard genome sequencing and annotation.</title>
        <authorList>
            <consortium name="The Broad Institute Genomics Platform"/>
            <consortium name="The Broad Institute Genome Sequencing Center for Infectious Disease"/>
            <person name="Wu L."/>
            <person name="Ma J."/>
        </authorList>
    </citation>
    <scope>NUCLEOTIDE SEQUENCE [LARGE SCALE GENOMIC DNA]</scope>
    <source>
        <strain evidence="5">DT43</strain>
    </source>
</reference>
<keyword evidence="1 4" id="KW-0378">Hydrolase</keyword>
<keyword evidence="4" id="KW-0067">ATP-binding</keyword>
<dbReference type="Pfam" id="PF12419">
    <property type="entry name" value="DUF3670"/>
    <property type="match status" value="1"/>
</dbReference>
<dbReference type="RefSeq" id="WP_386336315.1">
    <property type="nucleotide sequence ID" value="NZ_JBHSFG010000003.1"/>
</dbReference>
<evidence type="ECO:0000313" key="5">
    <source>
        <dbReference type="Proteomes" id="UP001596012"/>
    </source>
</evidence>
<dbReference type="InterPro" id="IPR001650">
    <property type="entry name" value="Helicase_C-like"/>
</dbReference>
<dbReference type="InterPro" id="IPR027417">
    <property type="entry name" value="P-loop_NTPase"/>
</dbReference>
<dbReference type="InterPro" id="IPR000330">
    <property type="entry name" value="SNF2_N"/>
</dbReference>
<dbReference type="SMART" id="SM00490">
    <property type="entry name" value="HELICc"/>
    <property type="match status" value="1"/>
</dbReference>
<dbReference type="EMBL" id="JBHSFG010000003">
    <property type="protein sequence ID" value="MFC4463223.1"/>
    <property type="molecule type" value="Genomic_DNA"/>
</dbReference>
<dbReference type="GO" id="GO:0016787">
    <property type="term" value="F:hydrolase activity"/>
    <property type="evidence" value="ECO:0007669"/>
    <property type="project" value="UniProtKB-KW"/>
</dbReference>
<name>A0ABV8YHB3_9ACTN</name>
<keyword evidence="5" id="KW-1185">Reference proteome</keyword>
<proteinExistence type="predicted"/>
<accession>A0ABV8YHB3</accession>
<dbReference type="Proteomes" id="UP001596012">
    <property type="component" value="Unassembled WGS sequence"/>
</dbReference>
<dbReference type="Pfam" id="PF00271">
    <property type="entry name" value="Helicase_C"/>
    <property type="match status" value="1"/>
</dbReference>
<keyword evidence="4" id="KW-0347">Helicase</keyword>